<keyword evidence="2" id="KW-1185">Reference proteome</keyword>
<organism evidence="1 2">
    <name type="scientific">Pediococcus stilesii</name>
    <dbReference type="NCBI Taxonomy" id="331679"/>
    <lineage>
        <taxon>Bacteria</taxon>
        <taxon>Bacillati</taxon>
        <taxon>Bacillota</taxon>
        <taxon>Bacilli</taxon>
        <taxon>Lactobacillales</taxon>
        <taxon>Lactobacillaceae</taxon>
        <taxon>Pediococcus</taxon>
    </lineage>
</organism>
<dbReference type="Proteomes" id="UP000051859">
    <property type="component" value="Unassembled WGS sequence"/>
</dbReference>
<gene>
    <name evidence="1" type="ORF">IV81_GL001163</name>
</gene>
<dbReference type="PATRIC" id="fig|331679.3.peg.1185"/>
<dbReference type="STRING" id="331679.IV81_GL001163"/>
<dbReference type="EMBL" id="JQBX01000034">
    <property type="protein sequence ID" value="KRN92446.1"/>
    <property type="molecule type" value="Genomic_DNA"/>
</dbReference>
<sequence>MDKRDQLSFEILSELNKSSNQPVDVNEIAANLGLSAYKLNSSLEYINNDLVELADTQNAHVIVISKGIWQSENLSNLIVQKIKLAYFNRSQLFPAFEYLMFYDEVLTPNQFLNQSYLSRAALYRNIKSAKSIIKKHLNLKEFGSAANLEFRYRLVLFQLYYNVYSGLEVPFPKLNDLINDLISDCEPYFDRPLRLSQEFKLSVFLRIWIMRHRNQKINTDSVVVIDKEDAKYPELFQKIKKTLGRKFALDHAEMGYLYGFLLAKQYIKQSNDHEINTNFPLASKLSDHFIDFIEKHHIIDAPMGPNLKDGLRADLLNVNLQLTSFYIEPTTFVRENSVKFFKKSYPSFDIVINRFLKTFEKNEGFTLDRSNQINLYYGYVFALINNIPAHSLTERVYIAVDFSQGDLYTDYVISSLDAFHHANIIIEEKASANTDIYISDVFAQKLHLPQLTWEDPPTPSDWEDLGAMIESIRASKASALFKTYR</sequence>
<evidence type="ECO:0000313" key="1">
    <source>
        <dbReference type="EMBL" id="KRN92446.1"/>
    </source>
</evidence>
<evidence type="ECO:0008006" key="3">
    <source>
        <dbReference type="Google" id="ProtNLM"/>
    </source>
</evidence>
<evidence type="ECO:0000313" key="2">
    <source>
        <dbReference type="Proteomes" id="UP000051859"/>
    </source>
</evidence>
<protein>
    <recommendedName>
        <fullName evidence="3">Mga helix-turn-helix domain-containing protein</fullName>
    </recommendedName>
</protein>
<reference evidence="1 2" key="1">
    <citation type="journal article" date="2015" name="Genome Announc.">
        <title>Expanding the biotechnology potential of lactobacilli through comparative genomics of 213 strains and associated genera.</title>
        <authorList>
            <person name="Sun Z."/>
            <person name="Harris H.M."/>
            <person name="McCann A."/>
            <person name="Guo C."/>
            <person name="Argimon S."/>
            <person name="Zhang W."/>
            <person name="Yang X."/>
            <person name="Jeffery I.B."/>
            <person name="Cooney J.C."/>
            <person name="Kagawa T.F."/>
            <person name="Liu W."/>
            <person name="Song Y."/>
            <person name="Salvetti E."/>
            <person name="Wrobel A."/>
            <person name="Rasinkangas P."/>
            <person name="Parkhill J."/>
            <person name="Rea M.C."/>
            <person name="O'Sullivan O."/>
            <person name="Ritari J."/>
            <person name="Douillard F.P."/>
            <person name="Paul Ross R."/>
            <person name="Yang R."/>
            <person name="Briner A.E."/>
            <person name="Felis G.E."/>
            <person name="de Vos W.M."/>
            <person name="Barrangou R."/>
            <person name="Klaenhammer T.R."/>
            <person name="Caufield P.W."/>
            <person name="Cui Y."/>
            <person name="Zhang H."/>
            <person name="O'Toole P.W."/>
        </authorList>
    </citation>
    <scope>NUCLEOTIDE SEQUENCE [LARGE SCALE GENOMIC DNA]</scope>
    <source>
        <strain evidence="1 2">DSM 18001</strain>
    </source>
</reference>
<dbReference type="AlphaFoldDB" id="A0A0R2KSH7"/>
<accession>A0A0R2KSH7</accession>
<comment type="caution">
    <text evidence="1">The sequence shown here is derived from an EMBL/GenBank/DDBJ whole genome shotgun (WGS) entry which is preliminary data.</text>
</comment>
<name>A0A0R2KSH7_9LACO</name>
<proteinExistence type="predicted"/>